<evidence type="ECO:0000313" key="5">
    <source>
        <dbReference type="Proteomes" id="UP000075884"/>
    </source>
</evidence>
<dbReference type="SMART" id="SM00186">
    <property type="entry name" value="FBG"/>
    <property type="match status" value="1"/>
</dbReference>
<protein>
    <recommendedName>
        <fullName evidence="3">Fibrinogen C-terminal domain-containing protein</fullName>
    </recommendedName>
</protein>
<evidence type="ECO:0000259" key="3">
    <source>
        <dbReference type="PROSITE" id="PS51406"/>
    </source>
</evidence>
<dbReference type="VEuPathDB" id="VectorBase:ADIR004380"/>
<dbReference type="PROSITE" id="PS00514">
    <property type="entry name" value="FIBRINOGEN_C_1"/>
    <property type="match status" value="1"/>
</dbReference>
<dbReference type="PANTHER" id="PTHR19143">
    <property type="entry name" value="FIBRINOGEN/TENASCIN/ANGIOPOEITIN"/>
    <property type="match status" value="1"/>
</dbReference>
<dbReference type="SUPFAM" id="SSF56496">
    <property type="entry name" value="Fibrinogen C-terminal domain-like"/>
    <property type="match status" value="1"/>
</dbReference>
<dbReference type="PANTHER" id="PTHR19143:SF327">
    <property type="entry name" value="FI21813P1-RELATED"/>
    <property type="match status" value="1"/>
</dbReference>
<evidence type="ECO:0000256" key="1">
    <source>
        <dbReference type="ARBA" id="ARBA00023157"/>
    </source>
</evidence>
<keyword evidence="5" id="KW-1185">Reference proteome</keyword>
<dbReference type="InterPro" id="IPR020837">
    <property type="entry name" value="Fibrinogen_CS"/>
</dbReference>
<organism evidence="4 5">
    <name type="scientific">Anopheles dirus</name>
    <dbReference type="NCBI Taxonomy" id="7168"/>
    <lineage>
        <taxon>Eukaryota</taxon>
        <taxon>Metazoa</taxon>
        <taxon>Ecdysozoa</taxon>
        <taxon>Arthropoda</taxon>
        <taxon>Hexapoda</taxon>
        <taxon>Insecta</taxon>
        <taxon>Pterygota</taxon>
        <taxon>Neoptera</taxon>
        <taxon>Endopterygota</taxon>
        <taxon>Diptera</taxon>
        <taxon>Nematocera</taxon>
        <taxon>Culicoidea</taxon>
        <taxon>Culicidae</taxon>
        <taxon>Anophelinae</taxon>
        <taxon>Anopheles</taxon>
    </lineage>
</organism>
<dbReference type="CDD" id="cd00087">
    <property type="entry name" value="FReD"/>
    <property type="match status" value="1"/>
</dbReference>
<dbReference type="STRING" id="7168.A0A182N9Q4"/>
<evidence type="ECO:0000313" key="4">
    <source>
        <dbReference type="EnsemblMetazoa" id="ADIR004380-PA"/>
    </source>
</evidence>
<feature type="signal peptide" evidence="2">
    <location>
        <begin position="1"/>
        <end position="17"/>
    </location>
</feature>
<dbReference type="PROSITE" id="PS51406">
    <property type="entry name" value="FIBRINOGEN_C_2"/>
    <property type="match status" value="1"/>
</dbReference>
<dbReference type="InterPro" id="IPR050373">
    <property type="entry name" value="Fibrinogen_C-term_domain"/>
</dbReference>
<dbReference type="InterPro" id="IPR036056">
    <property type="entry name" value="Fibrinogen-like_C"/>
</dbReference>
<dbReference type="EnsemblMetazoa" id="ADIR004380-RA">
    <property type="protein sequence ID" value="ADIR004380-PA"/>
    <property type="gene ID" value="ADIR004380"/>
</dbReference>
<dbReference type="GO" id="GO:0005615">
    <property type="term" value="C:extracellular space"/>
    <property type="evidence" value="ECO:0007669"/>
    <property type="project" value="TreeGrafter"/>
</dbReference>
<dbReference type="AlphaFoldDB" id="A0A182N9Q4"/>
<feature type="domain" description="Fibrinogen C-terminal" evidence="3">
    <location>
        <begin position="124"/>
        <end position="325"/>
    </location>
</feature>
<proteinExistence type="predicted"/>
<accession>A0A182N9Q4</accession>
<evidence type="ECO:0000256" key="2">
    <source>
        <dbReference type="SAM" id="SignalP"/>
    </source>
</evidence>
<keyword evidence="1" id="KW-1015">Disulfide bond</keyword>
<dbReference type="Proteomes" id="UP000075884">
    <property type="component" value="Unassembled WGS sequence"/>
</dbReference>
<dbReference type="InterPro" id="IPR014716">
    <property type="entry name" value="Fibrinogen_a/b/g_C_1"/>
</dbReference>
<sequence length="325" mass="37654">MGALCVLLLPMIIGVLANVRPARDLVNTPFETSMADTRMIEQITQNFNDKIKSLSDRIEELKAETNRVKVGLNETSKTAPNMGIPDGETLEISSAKLNLMQDAMLNATQHLLEKFTKQLHNFSIRSEERFASLEHRLERLPEDTGVYFLQPDPGTNFTFEVLRDWTNNHGFGGNWIVFQRRFNGSVNFFRNWTEYKHGFGELRGEHWLGLDKLHAIVSSRPHELLIVMEDFEGVVAYAHYDDFRIGNESEKDEQFSTHDQDNDKHASNCAKWVSGAWWFYKCHQSHLNGEYLPGKVDRQAGIMWYRFRGSYYSLRKTKMMIRPVV</sequence>
<keyword evidence="2" id="KW-0732">Signal</keyword>
<dbReference type="Pfam" id="PF00147">
    <property type="entry name" value="Fibrinogen_C"/>
    <property type="match status" value="2"/>
</dbReference>
<reference evidence="5" key="1">
    <citation type="submission" date="2013-03" db="EMBL/GenBank/DDBJ databases">
        <title>The Genome Sequence of Anopheles dirus WRAIR2.</title>
        <authorList>
            <consortium name="The Broad Institute Genomics Platform"/>
            <person name="Neafsey D.E."/>
            <person name="Walton C."/>
            <person name="Walker B."/>
            <person name="Young S.K."/>
            <person name="Zeng Q."/>
            <person name="Gargeya S."/>
            <person name="Fitzgerald M."/>
            <person name="Haas B."/>
            <person name="Abouelleil A."/>
            <person name="Allen A.W."/>
            <person name="Alvarado L."/>
            <person name="Arachchi H.M."/>
            <person name="Berlin A.M."/>
            <person name="Chapman S.B."/>
            <person name="Gainer-Dewar J."/>
            <person name="Goldberg J."/>
            <person name="Griggs A."/>
            <person name="Gujja S."/>
            <person name="Hansen M."/>
            <person name="Howarth C."/>
            <person name="Imamovic A."/>
            <person name="Ireland A."/>
            <person name="Larimer J."/>
            <person name="McCowan C."/>
            <person name="Murphy C."/>
            <person name="Pearson M."/>
            <person name="Poon T.W."/>
            <person name="Priest M."/>
            <person name="Roberts A."/>
            <person name="Saif S."/>
            <person name="Shea T."/>
            <person name="Sisk P."/>
            <person name="Sykes S."/>
            <person name="Wortman J."/>
            <person name="Nusbaum C."/>
            <person name="Birren B."/>
        </authorList>
    </citation>
    <scope>NUCLEOTIDE SEQUENCE [LARGE SCALE GENOMIC DNA]</scope>
    <source>
        <strain evidence="5">WRAIR2</strain>
    </source>
</reference>
<dbReference type="InterPro" id="IPR002181">
    <property type="entry name" value="Fibrinogen_a/b/g_C_dom"/>
</dbReference>
<feature type="chain" id="PRO_5008129534" description="Fibrinogen C-terminal domain-containing protein" evidence="2">
    <location>
        <begin position="18"/>
        <end position="325"/>
    </location>
</feature>
<dbReference type="Gene3D" id="3.90.215.10">
    <property type="entry name" value="Gamma Fibrinogen, chain A, domain 1"/>
    <property type="match status" value="2"/>
</dbReference>
<name>A0A182N9Q4_9DIPT</name>
<reference evidence="4" key="2">
    <citation type="submission" date="2020-05" db="UniProtKB">
        <authorList>
            <consortium name="EnsemblMetazoa"/>
        </authorList>
    </citation>
    <scope>IDENTIFICATION</scope>
    <source>
        <strain evidence="4">WRAIR2</strain>
    </source>
</reference>